<keyword evidence="3" id="KW-0173">Coenzyme A biosynthesis</keyword>
<feature type="binding site" evidence="3">
    <location>
        <begin position="18"/>
        <end position="23"/>
    </location>
    <ligand>
        <name>ATP</name>
        <dbReference type="ChEBI" id="CHEBI:30616"/>
    </ligand>
</feature>
<proteinExistence type="inferred from homology"/>
<keyword evidence="1 3" id="KW-0547">Nucleotide-binding</keyword>
<sequence length="217" mass="24199">MNSNDEKLKIIGLTGGIGCGKSTVAEYMRDRGFIHIDADEIGRNLTVKGSSLIPVLNAVFGPEGEMGDSRTCILRDDMTLDRKALASLVFSDKVKKQRLDDIMFEKIISEIDYNIDKYRADNILGAEAAKGILIDAPLLYEAGLDSRCDVVLLIVADVKTRIERVCRRDGITAQDVRNRINSQMSDEEKIRRADVIIDNSEGIDILYEQLDGFIENL</sequence>
<dbReference type="GO" id="GO:0005737">
    <property type="term" value="C:cytoplasm"/>
    <property type="evidence" value="ECO:0007669"/>
    <property type="project" value="UniProtKB-SubCell"/>
</dbReference>
<dbReference type="HAMAP" id="MF_00376">
    <property type="entry name" value="Dephospho_CoA_kinase"/>
    <property type="match status" value="1"/>
</dbReference>
<comment type="catalytic activity">
    <reaction evidence="3">
        <text>3'-dephospho-CoA + ATP = ADP + CoA + H(+)</text>
        <dbReference type="Rhea" id="RHEA:18245"/>
        <dbReference type="ChEBI" id="CHEBI:15378"/>
        <dbReference type="ChEBI" id="CHEBI:30616"/>
        <dbReference type="ChEBI" id="CHEBI:57287"/>
        <dbReference type="ChEBI" id="CHEBI:57328"/>
        <dbReference type="ChEBI" id="CHEBI:456216"/>
        <dbReference type="EC" id="2.7.1.24"/>
    </reaction>
</comment>
<keyword evidence="3 5" id="KW-0418">Kinase</keyword>
<evidence type="ECO:0000256" key="1">
    <source>
        <dbReference type="ARBA" id="ARBA00022741"/>
    </source>
</evidence>
<dbReference type="CDD" id="cd02022">
    <property type="entry name" value="DPCK"/>
    <property type="match status" value="1"/>
</dbReference>
<dbReference type="Pfam" id="PF01121">
    <property type="entry name" value="CoaE"/>
    <property type="match status" value="1"/>
</dbReference>
<dbReference type="AlphaFoldDB" id="A0A9D1KU21"/>
<evidence type="ECO:0000256" key="4">
    <source>
        <dbReference type="NCBIfam" id="TIGR00152"/>
    </source>
</evidence>
<dbReference type="InterPro" id="IPR001977">
    <property type="entry name" value="Depp_CoAkinase"/>
</dbReference>
<keyword evidence="2 3" id="KW-0067">ATP-binding</keyword>
<gene>
    <name evidence="3" type="primary">coaE</name>
    <name evidence="5" type="ORF">IAD12_04050</name>
</gene>
<dbReference type="EMBL" id="DVLX01000045">
    <property type="protein sequence ID" value="HIT99411.1"/>
    <property type="molecule type" value="Genomic_DNA"/>
</dbReference>
<name>A0A9D1KU21_9FIRM</name>
<accession>A0A9D1KU21</accession>
<keyword evidence="3" id="KW-0963">Cytoplasm</keyword>
<keyword evidence="3 5" id="KW-0808">Transferase</keyword>
<dbReference type="PROSITE" id="PS51219">
    <property type="entry name" value="DPCK"/>
    <property type="match status" value="1"/>
</dbReference>
<comment type="caution">
    <text evidence="5">The sequence shown here is derived from an EMBL/GenBank/DDBJ whole genome shotgun (WGS) entry which is preliminary data.</text>
</comment>
<dbReference type="InterPro" id="IPR027417">
    <property type="entry name" value="P-loop_NTPase"/>
</dbReference>
<dbReference type="GO" id="GO:0004140">
    <property type="term" value="F:dephospho-CoA kinase activity"/>
    <property type="evidence" value="ECO:0007669"/>
    <property type="project" value="UniProtKB-UniRule"/>
</dbReference>
<comment type="function">
    <text evidence="3">Catalyzes the phosphorylation of the 3'-hydroxyl group of dephosphocoenzyme A to form coenzyme A.</text>
</comment>
<evidence type="ECO:0000313" key="6">
    <source>
        <dbReference type="Proteomes" id="UP000824159"/>
    </source>
</evidence>
<reference evidence="5" key="1">
    <citation type="submission" date="2020-10" db="EMBL/GenBank/DDBJ databases">
        <authorList>
            <person name="Gilroy R."/>
        </authorList>
    </citation>
    <scope>NUCLEOTIDE SEQUENCE</scope>
    <source>
        <strain evidence="5">CHK176-22527</strain>
    </source>
</reference>
<dbReference type="Gene3D" id="3.40.50.300">
    <property type="entry name" value="P-loop containing nucleotide triphosphate hydrolases"/>
    <property type="match status" value="1"/>
</dbReference>
<reference evidence="5" key="2">
    <citation type="journal article" date="2021" name="PeerJ">
        <title>Extensive microbial diversity within the chicken gut microbiome revealed by metagenomics and culture.</title>
        <authorList>
            <person name="Gilroy R."/>
            <person name="Ravi A."/>
            <person name="Getino M."/>
            <person name="Pursley I."/>
            <person name="Horton D.L."/>
            <person name="Alikhan N.F."/>
            <person name="Baker D."/>
            <person name="Gharbi K."/>
            <person name="Hall N."/>
            <person name="Watson M."/>
            <person name="Adriaenssens E.M."/>
            <person name="Foster-Nyarko E."/>
            <person name="Jarju S."/>
            <person name="Secka A."/>
            <person name="Antonio M."/>
            <person name="Oren A."/>
            <person name="Chaudhuri R.R."/>
            <person name="La Ragione R."/>
            <person name="Hildebrand F."/>
            <person name="Pallen M.J."/>
        </authorList>
    </citation>
    <scope>NUCLEOTIDE SEQUENCE</scope>
    <source>
        <strain evidence="5">CHK176-22527</strain>
    </source>
</reference>
<dbReference type="GO" id="GO:0005524">
    <property type="term" value="F:ATP binding"/>
    <property type="evidence" value="ECO:0007669"/>
    <property type="project" value="UniProtKB-UniRule"/>
</dbReference>
<evidence type="ECO:0000256" key="3">
    <source>
        <dbReference type="HAMAP-Rule" id="MF_00376"/>
    </source>
</evidence>
<organism evidence="5 6">
    <name type="scientific">Candidatus Allocopromorpha excrementavium</name>
    <dbReference type="NCBI Taxonomy" id="2840741"/>
    <lineage>
        <taxon>Bacteria</taxon>
        <taxon>Bacillati</taxon>
        <taxon>Bacillota</taxon>
        <taxon>Clostridia</taxon>
        <taxon>Eubacteriales</taxon>
        <taxon>Eubacteriaceae</taxon>
        <taxon>Eubacteriaceae incertae sedis</taxon>
        <taxon>Candidatus Allocopromorpha</taxon>
    </lineage>
</organism>
<dbReference type="Proteomes" id="UP000824159">
    <property type="component" value="Unassembled WGS sequence"/>
</dbReference>
<dbReference type="PANTHER" id="PTHR10695">
    <property type="entry name" value="DEPHOSPHO-COA KINASE-RELATED"/>
    <property type="match status" value="1"/>
</dbReference>
<protein>
    <recommendedName>
        <fullName evidence="3 4">Dephospho-CoA kinase</fullName>
        <ecNumber evidence="3 4">2.7.1.24</ecNumber>
    </recommendedName>
    <alternativeName>
        <fullName evidence="3">Dephosphocoenzyme A kinase</fullName>
    </alternativeName>
</protein>
<comment type="subcellular location">
    <subcellularLocation>
        <location evidence="3">Cytoplasm</location>
    </subcellularLocation>
</comment>
<evidence type="ECO:0000313" key="5">
    <source>
        <dbReference type="EMBL" id="HIT99411.1"/>
    </source>
</evidence>
<evidence type="ECO:0000256" key="2">
    <source>
        <dbReference type="ARBA" id="ARBA00022840"/>
    </source>
</evidence>
<comment type="similarity">
    <text evidence="3">Belongs to the CoaE family.</text>
</comment>
<dbReference type="SUPFAM" id="SSF52540">
    <property type="entry name" value="P-loop containing nucleoside triphosphate hydrolases"/>
    <property type="match status" value="1"/>
</dbReference>
<dbReference type="PANTHER" id="PTHR10695:SF46">
    <property type="entry name" value="BIFUNCTIONAL COENZYME A SYNTHASE-RELATED"/>
    <property type="match status" value="1"/>
</dbReference>
<comment type="pathway">
    <text evidence="3">Cofactor biosynthesis; coenzyme A biosynthesis; CoA from (R)-pantothenate: step 5/5.</text>
</comment>
<dbReference type="GO" id="GO:0015937">
    <property type="term" value="P:coenzyme A biosynthetic process"/>
    <property type="evidence" value="ECO:0007669"/>
    <property type="project" value="UniProtKB-UniRule"/>
</dbReference>
<dbReference type="EC" id="2.7.1.24" evidence="3 4"/>
<dbReference type="NCBIfam" id="TIGR00152">
    <property type="entry name" value="dephospho-CoA kinase"/>
    <property type="match status" value="1"/>
</dbReference>